<comment type="caution">
    <text evidence="2">The sequence shown here is derived from an EMBL/GenBank/DDBJ whole genome shotgun (WGS) entry which is preliminary data.</text>
</comment>
<dbReference type="SUPFAM" id="SSF54593">
    <property type="entry name" value="Glyoxalase/Bleomycin resistance protein/Dihydroxybiphenyl dioxygenase"/>
    <property type="match status" value="1"/>
</dbReference>
<dbReference type="InterPro" id="IPR037523">
    <property type="entry name" value="VOC_core"/>
</dbReference>
<evidence type="ECO:0000259" key="1">
    <source>
        <dbReference type="PROSITE" id="PS51819"/>
    </source>
</evidence>
<accession>A0A4Q7UV79</accession>
<keyword evidence="2" id="KW-0560">Oxidoreductase</keyword>
<feature type="domain" description="VOC" evidence="1">
    <location>
        <begin position="50"/>
        <end position="160"/>
    </location>
</feature>
<evidence type="ECO:0000313" key="3">
    <source>
        <dbReference type="Proteomes" id="UP000291591"/>
    </source>
</evidence>
<name>A0A4Q7UV79_PSEST</name>
<dbReference type="OrthoDB" id="6624781at2"/>
<dbReference type="Gene3D" id="3.10.180.10">
    <property type="entry name" value="2,3-Dihydroxybiphenyl 1,2-Dioxygenase, domain 1"/>
    <property type="match status" value="1"/>
</dbReference>
<dbReference type="PROSITE" id="PS51819">
    <property type="entry name" value="VOC"/>
    <property type="match status" value="1"/>
</dbReference>
<dbReference type="InterPro" id="IPR029068">
    <property type="entry name" value="Glyas_Bleomycin-R_OHBP_Dase"/>
</dbReference>
<dbReference type="Proteomes" id="UP000291591">
    <property type="component" value="Unassembled WGS sequence"/>
</dbReference>
<gene>
    <name evidence="2" type="ORF">EV383_0789</name>
</gene>
<protein>
    <submittedName>
        <fullName evidence="2">Extradiol dioxygenase family protein</fullName>
    </submittedName>
</protein>
<dbReference type="Pfam" id="PF00903">
    <property type="entry name" value="Glyoxalase"/>
    <property type="match status" value="1"/>
</dbReference>
<dbReference type="EMBL" id="SHKL01000001">
    <property type="protein sequence ID" value="RZT83959.1"/>
    <property type="molecule type" value="Genomic_DNA"/>
</dbReference>
<keyword evidence="3" id="KW-1185">Reference proteome</keyword>
<dbReference type="AlphaFoldDB" id="A0A4Q7UV79"/>
<sequence length="161" mass="17690">MTNVSQETTVTCGCCGAPKPPDEVARLSHHPEIAVCGGCVHGMAGRLANRPSITPIFPVHDMPAAREFWTRAGLQVEEYSPEYAFVMFGDAEVLHLDLRAELDPEHNAAAVYIHIPDPHDWHARLKAQGLPVSDVVVEPWGMIEFSVKDPSGNLIRMGRND</sequence>
<proteinExistence type="predicted"/>
<dbReference type="RefSeq" id="WP_130288646.1">
    <property type="nucleotide sequence ID" value="NZ_SHKL01000001.1"/>
</dbReference>
<dbReference type="InterPro" id="IPR004360">
    <property type="entry name" value="Glyas_Fos-R_dOase_dom"/>
</dbReference>
<dbReference type="GO" id="GO:0051213">
    <property type="term" value="F:dioxygenase activity"/>
    <property type="evidence" value="ECO:0007669"/>
    <property type="project" value="UniProtKB-KW"/>
</dbReference>
<keyword evidence="2" id="KW-0223">Dioxygenase</keyword>
<reference evidence="2 3" key="1">
    <citation type="submission" date="2019-02" db="EMBL/GenBank/DDBJ databases">
        <title>Sequencing the genomes of 1000 actinobacteria strains.</title>
        <authorList>
            <person name="Klenk H.-P."/>
        </authorList>
    </citation>
    <scope>NUCLEOTIDE SEQUENCE [LARGE SCALE GENOMIC DNA]</scope>
    <source>
        <strain evidence="2 3">DSM 45779</strain>
    </source>
</reference>
<evidence type="ECO:0000313" key="2">
    <source>
        <dbReference type="EMBL" id="RZT83959.1"/>
    </source>
</evidence>
<organism evidence="2 3">
    <name type="scientific">Pseudonocardia sediminis</name>
    <dbReference type="NCBI Taxonomy" id="1397368"/>
    <lineage>
        <taxon>Bacteria</taxon>
        <taxon>Bacillati</taxon>
        <taxon>Actinomycetota</taxon>
        <taxon>Actinomycetes</taxon>
        <taxon>Pseudonocardiales</taxon>
        <taxon>Pseudonocardiaceae</taxon>
        <taxon>Pseudonocardia</taxon>
    </lineage>
</organism>